<reference evidence="1" key="2">
    <citation type="journal article" date="2021" name="Genome Biol. Evol.">
        <title>Developing a high-quality reference genome for a parasitic bivalve with doubly uniparental inheritance (Bivalvia: Unionida).</title>
        <authorList>
            <person name="Smith C.H."/>
        </authorList>
    </citation>
    <scope>NUCLEOTIDE SEQUENCE</scope>
    <source>
        <strain evidence="1">CHS0354</strain>
        <tissue evidence="1">Mantle</tissue>
    </source>
</reference>
<dbReference type="Proteomes" id="UP001195483">
    <property type="component" value="Unassembled WGS sequence"/>
</dbReference>
<organism evidence="1 2">
    <name type="scientific">Potamilus streckersoni</name>
    <dbReference type="NCBI Taxonomy" id="2493646"/>
    <lineage>
        <taxon>Eukaryota</taxon>
        <taxon>Metazoa</taxon>
        <taxon>Spiralia</taxon>
        <taxon>Lophotrochozoa</taxon>
        <taxon>Mollusca</taxon>
        <taxon>Bivalvia</taxon>
        <taxon>Autobranchia</taxon>
        <taxon>Heteroconchia</taxon>
        <taxon>Palaeoheterodonta</taxon>
        <taxon>Unionida</taxon>
        <taxon>Unionoidea</taxon>
        <taxon>Unionidae</taxon>
        <taxon>Ambleminae</taxon>
        <taxon>Lampsilini</taxon>
        <taxon>Potamilus</taxon>
    </lineage>
</organism>
<evidence type="ECO:0000313" key="1">
    <source>
        <dbReference type="EMBL" id="KAK3599468.1"/>
    </source>
</evidence>
<protein>
    <submittedName>
        <fullName evidence="1">Uncharacterized protein</fullName>
    </submittedName>
</protein>
<dbReference type="EMBL" id="JAEAOA010000455">
    <property type="protein sequence ID" value="KAK3599468.1"/>
    <property type="molecule type" value="Genomic_DNA"/>
</dbReference>
<gene>
    <name evidence="1" type="ORF">CHS0354_006589</name>
</gene>
<proteinExistence type="predicted"/>
<dbReference type="AlphaFoldDB" id="A0AAE0SXM5"/>
<reference evidence="1" key="3">
    <citation type="submission" date="2023-05" db="EMBL/GenBank/DDBJ databases">
        <authorList>
            <person name="Smith C.H."/>
        </authorList>
    </citation>
    <scope>NUCLEOTIDE SEQUENCE</scope>
    <source>
        <strain evidence="1">CHS0354</strain>
        <tissue evidence="1">Mantle</tissue>
    </source>
</reference>
<name>A0AAE0SXM5_9BIVA</name>
<accession>A0AAE0SXM5</accession>
<evidence type="ECO:0000313" key="2">
    <source>
        <dbReference type="Proteomes" id="UP001195483"/>
    </source>
</evidence>
<keyword evidence="2" id="KW-1185">Reference proteome</keyword>
<comment type="caution">
    <text evidence="1">The sequence shown here is derived from an EMBL/GenBank/DDBJ whole genome shotgun (WGS) entry which is preliminary data.</text>
</comment>
<reference evidence="1" key="1">
    <citation type="journal article" date="2021" name="Genome Biol. Evol.">
        <title>A High-Quality Reference Genome for a Parasitic Bivalve with Doubly Uniparental Inheritance (Bivalvia: Unionida).</title>
        <authorList>
            <person name="Smith C.H."/>
        </authorList>
    </citation>
    <scope>NUCLEOTIDE SEQUENCE</scope>
    <source>
        <strain evidence="1">CHS0354</strain>
    </source>
</reference>
<sequence>MITLERTEATAGVQGRTEAASLISTPRKNHWTHRGPKRTIAQVAKSGALQVCHEGQHCGYLQPTGRYFRPERCGLIPDIVSSLKDPSFSAERSLSGVGNTFNRRQPEETIRNVDDTTRPDNAAKYCNSKTNPKMQINMMFTMMWSRKPMSVIQEAAEKLSQRYRRASKSSHH</sequence>